<sequence length="360" mass="39426">MGLAGAKNRQKLSADPNNTNWSRDTDRFGHKILTSQGWSPGQYLGAKDAAHSAHYSAANASHIRVAVKDDNLGLGAKRGKAENDTFGLSLFQGVLGRLNGKSDVELKKEENTQRDMKLALYQGQRWGMMNFVSGGFLVGDKIENLKKLEGGKAGSTPEVKETAKVVEESPQSERSGGKRKRSESSESSSSSDTPSLKRKKRKSNLQAEFESDKVDGKAEKKKSKKSKKTAENGAEDSKVTGSGSTSSDEKAERKRRKAEKKARKEAKKEKKAAKLEKKESKKRDKEQRKQEKTKKADSSSDSSSESETEVAASKPAAPVAAPVNFGGSRLAVRQRYIRQKKMASMDPQALKEIFMVKAEA</sequence>
<dbReference type="EMBL" id="ML978712">
    <property type="protein sequence ID" value="KAF2090637.1"/>
    <property type="molecule type" value="Genomic_DNA"/>
</dbReference>
<evidence type="ECO:0000256" key="1">
    <source>
        <dbReference type="ARBA" id="ARBA00004604"/>
    </source>
</evidence>
<organism evidence="10 11">
    <name type="scientific">Saccharata proteae CBS 121410</name>
    <dbReference type="NCBI Taxonomy" id="1314787"/>
    <lineage>
        <taxon>Eukaryota</taxon>
        <taxon>Fungi</taxon>
        <taxon>Dikarya</taxon>
        <taxon>Ascomycota</taxon>
        <taxon>Pezizomycotina</taxon>
        <taxon>Dothideomycetes</taxon>
        <taxon>Dothideomycetes incertae sedis</taxon>
        <taxon>Botryosphaeriales</taxon>
        <taxon>Saccharataceae</taxon>
        <taxon>Saccharata</taxon>
    </lineage>
</organism>
<dbReference type="AlphaFoldDB" id="A0A9P4HZY1"/>
<dbReference type="OrthoDB" id="29523at2759"/>
<gene>
    <name evidence="10" type="ORF">K490DRAFT_71014</name>
</gene>
<dbReference type="SMART" id="SM00443">
    <property type="entry name" value="G_patch"/>
    <property type="match status" value="1"/>
</dbReference>
<keyword evidence="3" id="KW-0698">rRNA processing</keyword>
<dbReference type="Pfam" id="PF01585">
    <property type="entry name" value="G-patch"/>
    <property type="match status" value="1"/>
</dbReference>
<feature type="region of interest" description="Disordered" evidence="8">
    <location>
        <begin position="149"/>
        <end position="329"/>
    </location>
</feature>
<evidence type="ECO:0000256" key="7">
    <source>
        <dbReference type="ARBA" id="ARBA00043878"/>
    </source>
</evidence>
<evidence type="ECO:0000313" key="10">
    <source>
        <dbReference type="EMBL" id="KAF2090637.1"/>
    </source>
</evidence>
<evidence type="ECO:0000256" key="3">
    <source>
        <dbReference type="ARBA" id="ARBA00022552"/>
    </source>
</evidence>
<reference evidence="10" key="1">
    <citation type="journal article" date="2020" name="Stud. Mycol.">
        <title>101 Dothideomycetes genomes: a test case for predicting lifestyles and emergence of pathogens.</title>
        <authorList>
            <person name="Haridas S."/>
            <person name="Albert R."/>
            <person name="Binder M."/>
            <person name="Bloem J."/>
            <person name="Labutti K."/>
            <person name="Salamov A."/>
            <person name="Andreopoulos B."/>
            <person name="Baker S."/>
            <person name="Barry K."/>
            <person name="Bills G."/>
            <person name="Bluhm B."/>
            <person name="Cannon C."/>
            <person name="Castanera R."/>
            <person name="Culley D."/>
            <person name="Daum C."/>
            <person name="Ezra D."/>
            <person name="Gonzalez J."/>
            <person name="Henrissat B."/>
            <person name="Kuo A."/>
            <person name="Liang C."/>
            <person name="Lipzen A."/>
            <person name="Lutzoni F."/>
            <person name="Magnuson J."/>
            <person name="Mondo S."/>
            <person name="Nolan M."/>
            <person name="Ohm R."/>
            <person name="Pangilinan J."/>
            <person name="Park H.-J."/>
            <person name="Ramirez L."/>
            <person name="Alfaro M."/>
            <person name="Sun H."/>
            <person name="Tritt A."/>
            <person name="Yoshinaga Y."/>
            <person name="Zwiers L.-H."/>
            <person name="Turgeon B."/>
            <person name="Goodwin S."/>
            <person name="Spatafora J."/>
            <person name="Crous P."/>
            <person name="Grigoriev I."/>
        </authorList>
    </citation>
    <scope>NUCLEOTIDE SEQUENCE</scope>
    <source>
        <strain evidence="10">CBS 121410</strain>
    </source>
</reference>
<dbReference type="GO" id="GO:0006364">
    <property type="term" value="P:rRNA processing"/>
    <property type="evidence" value="ECO:0007669"/>
    <property type="project" value="UniProtKB-KW"/>
</dbReference>
<proteinExistence type="inferred from homology"/>
<comment type="similarity">
    <text evidence="5">Belongs to the PINX1 family.</text>
</comment>
<feature type="region of interest" description="Disordered" evidence="8">
    <location>
        <begin position="1"/>
        <end position="25"/>
    </location>
</feature>
<dbReference type="InterPro" id="IPR000467">
    <property type="entry name" value="G_patch_dom"/>
</dbReference>
<name>A0A9P4HZY1_9PEZI</name>
<dbReference type="PANTHER" id="PTHR23149:SF31">
    <property type="entry name" value="PROTEIN PXR1"/>
    <property type="match status" value="1"/>
</dbReference>
<accession>A0A9P4HZY1</accession>
<comment type="caution">
    <text evidence="10">The sequence shown here is derived from an EMBL/GenBank/DDBJ whole genome shotgun (WGS) entry which is preliminary data.</text>
</comment>
<dbReference type="Proteomes" id="UP000799776">
    <property type="component" value="Unassembled WGS sequence"/>
</dbReference>
<feature type="compositionally biased region" description="Low complexity" evidence="8">
    <location>
        <begin position="299"/>
        <end position="323"/>
    </location>
</feature>
<keyword evidence="11" id="KW-1185">Reference proteome</keyword>
<protein>
    <recommendedName>
        <fullName evidence="6">PinX1-related protein 1</fullName>
    </recommendedName>
</protein>
<evidence type="ECO:0000313" key="11">
    <source>
        <dbReference type="Proteomes" id="UP000799776"/>
    </source>
</evidence>
<dbReference type="GO" id="GO:0005730">
    <property type="term" value="C:nucleolus"/>
    <property type="evidence" value="ECO:0007669"/>
    <property type="project" value="UniProtKB-SubCell"/>
</dbReference>
<evidence type="ECO:0000256" key="5">
    <source>
        <dbReference type="ARBA" id="ARBA00038007"/>
    </source>
</evidence>
<feature type="compositionally biased region" description="Basic residues" evidence="8">
    <location>
        <begin position="253"/>
        <end position="265"/>
    </location>
</feature>
<feature type="compositionally biased region" description="Basic and acidic residues" evidence="8">
    <location>
        <begin position="266"/>
        <end position="298"/>
    </location>
</feature>
<evidence type="ECO:0000259" key="9">
    <source>
        <dbReference type="PROSITE" id="PS50174"/>
    </source>
</evidence>
<keyword evidence="4" id="KW-0539">Nucleus</keyword>
<dbReference type="GO" id="GO:0003676">
    <property type="term" value="F:nucleic acid binding"/>
    <property type="evidence" value="ECO:0007669"/>
    <property type="project" value="InterPro"/>
</dbReference>
<evidence type="ECO:0000256" key="6">
    <source>
        <dbReference type="ARBA" id="ARBA00041961"/>
    </source>
</evidence>
<dbReference type="InterPro" id="IPR050656">
    <property type="entry name" value="PINX1"/>
</dbReference>
<dbReference type="PANTHER" id="PTHR23149">
    <property type="entry name" value="G PATCH DOMAIN CONTAINING PROTEIN"/>
    <property type="match status" value="1"/>
</dbReference>
<evidence type="ECO:0000256" key="4">
    <source>
        <dbReference type="ARBA" id="ARBA00023242"/>
    </source>
</evidence>
<feature type="compositionally biased region" description="Basic and acidic residues" evidence="8">
    <location>
        <begin position="158"/>
        <end position="167"/>
    </location>
</feature>
<dbReference type="PROSITE" id="PS50174">
    <property type="entry name" value="G_PATCH"/>
    <property type="match status" value="1"/>
</dbReference>
<keyword evidence="2" id="KW-0690">Ribosome biogenesis</keyword>
<feature type="domain" description="G-patch" evidence="9">
    <location>
        <begin position="25"/>
        <end position="79"/>
    </location>
</feature>
<comment type="function">
    <text evidence="7">Involved in rRNA-processing at A0, A1 and A2 sites and negatively regulates telomerase.</text>
</comment>
<comment type="subcellular location">
    <subcellularLocation>
        <location evidence="1">Nucleus</location>
        <location evidence="1">Nucleolus</location>
    </subcellularLocation>
</comment>
<evidence type="ECO:0000256" key="8">
    <source>
        <dbReference type="SAM" id="MobiDB-lite"/>
    </source>
</evidence>
<evidence type="ECO:0000256" key="2">
    <source>
        <dbReference type="ARBA" id="ARBA00022517"/>
    </source>
</evidence>